<dbReference type="Gene3D" id="2.60.40.1090">
    <property type="entry name" value="Fimbrial-type adhesion domain"/>
    <property type="match status" value="1"/>
</dbReference>
<sequence>MTMKKTLMAGMVVLCAMSGMNAAQAAPVTTGTQTLTAKVTADTCTINGINATKTFLVNANDAKRYAGGHNLINAIDMSLSMTGCGNSVDAQVNMQGSDVTASGWSGLQLGALRGLFSRTPLKVNDTQSEPDDWAPGKSMNYVLQNGAGKIPIFFQLMKDGGVGVKPQAGVFSNTAEVIIDNK</sequence>
<evidence type="ECO:0000256" key="1">
    <source>
        <dbReference type="SAM" id="SignalP"/>
    </source>
</evidence>
<protein>
    <submittedName>
        <fullName evidence="2">Type 1 fimbrial protein</fullName>
    </submittedName>
</protein>
<gene>
    <name evidence="2" type="ORF">DM035_25815</name>
</gene>
<feature type="signal peptide" evidence="1">
    <location>
        <begin position="1"/>
        <end position="25"/>
    </location>
</feature>
<dbReference type="GO" id="GO:0007155">
    <property type="term" value="P:cell adhesion"/>
    <property type="evidence" value="ECO:0007669"/>
    <property type="project" value="InterPro"/>
</dbReference>
<proteinExistence type="predicted"/>
<organism evidence="2">
    <name type="scientific">Salmonella enterica subsp. enterica serovar Kottbus</name>
    <dbReference type="NCBI Taxonomy" id="224727"/>
    <lineage>
        <taxon>Bacteria</taxon>
        <taxon>Pseudomonadati</taxon>
        <taxon>Pseudomonadota</taxon>
        <taxon>Gammaproteobacteria</taxon>
        <taxon>Enterobacterales</taxon>
        <taxon>Enterobacteriaceae</taxon>
        <taxon>Salmonella</taxon>
    </lineage>
</organism>
<accession>A0A5U6MHW5</accession>
<dbReference type="AlphaFoldDB" id="A0A5U6MHW5"/>
<dbReference type="SUPFAM" id="SSF49401">
    <property type="entry name" value="Bacterial adhesins"/>
    <property type="match status" value="1"/>
</dbReference>
<dbReference type="GO" id="GO:0009289">
    <property type="term" value="C:pilus"/>
    <property type="evidence" value="ECO:0007669"/>
    <property type="project" value="InterPro"/>
</dbReference>
<reference evidence="2" key="1">
    <citation type="submission" date="2018-06" db="EMBL/GenBank/DDBJ databases">
        <authorList>
            <person name="Ashton P.M."/>
            <person name="Dallman T."/>
            <person name="Nair S."/>
            <person name="De Pinna E."/>
            <person name="Peters T."/>
            <person name="Grant K."/>
        </authorList>
    </citation>
    <scope>NUCLEOTIDE SEQUENCE</scope>
    <source>
        <strain evidence="2">430336</strain>
    </source>
</reference>
<dbReference type="InterPro" id="IPR008966">
    <property type="entry name" value="Adhesion_dom_sf"/>
</dbReference>
<evidence type="ECO:0000313" key="2">
    <source>
        <dbReference type="EMBL" id="EBQ9797534.1"/>
    </source>
</evidence>
<dbReference type="InterPro" id="IPR036937">
    <property type="entry name" value="Adhesion_dom_fimbrial_sf"/>
</dbReference>
<name>A0A5U6MHW5_SALET</name>
<feature type="chain" id="PRO_5024991303" evidence="1">
    <location>
        <begin position="26"/>
        <end position="182"/>
    </location>
</feature>
<comment type="caution">
    <text evidence="2">The sequence shown here is derived from an EMBL/GenBank/DDBJ whole genome shotgun (WGS) entry which is preliminary data.</text>
</comment>
<keyword evidence="1" id="KW-0732">Signal</keyword>
<dbReference type="EMBL" id="AAGQTM010000050">
    <property type="protein sequence ID" value="EBQ9797534.1"/>
    <property type="molecule type" value="Genomic_DNA"/>
</dbReference>